<dbReference type="SUPFAM" id="SSF57716">
    <property type="entry name" value="Glucocorticoid receptor-like (DNA-binding domain)"/>
    <property type="match status" value="1"/>
</dbReference>
<dbReference type="Proteomes" id="UP001165678">
    <property type="component" value="Unassembled WGS sequence"/>
</dbReference>
<dbReference type="InterPro" id="IPR035937">
    <property type="entry name" value="FPG_N"/>
</dbReference>
<evidence type="ECO:0000256" key="11">
    <source>
        <dbReference type="ARBA" id="ARBA00023268"/>
    </source>
</evidence>
<dbReference type="PROSITE" id="PS51068">
    <property type="entry name" value="FPG_CAT"/>
    <property type="match status" value="1"/>
</dbReference>
<evidence type="ECO:0000259" key="15">
    <source>
        <dbReference type="PROSITE" id="PS51068"/>
    </source>
</evidence>
<evidence type="ECO:0000256" key="3">
    <source>
        <dbReference type="ARBA" id="ARBA00022723"/>
    </source>
</evidence>
<feature type="domain" description="FPG-type" evidence="14">
    <location>
        <begin position="238"/>
        <end position="272"/>
    </location>
</feature>
<dbReference type="GO" id="GO:0140078">
    <property type="term" value="F:class I DNA-(apurinic or apyrimidinic site) endonuclease activity"/>
    <property type="evidence" value="ECO:0007669"/>
    <property type="project" value="UniProtKB-EC"/>
</dbReference>
<dbReference type="PROSITE" id="PS51066">
    <property type="entry name" value="ZF_FPG_2"/>
    <property type="match status" value="1"/>
</dbReference>
<reference evidence="16" key="1">
    <citation type="submission" date="2022-11" db="EMBL/GenBank/DDBJ databases">
        <title>Larsenimonas rhizosphaerae sp. nov., isolated from a tidal mudflat.</title>
        <authorList>
            <person name="Lee S.D."/>
            <person name="Kim I.S."/>
        </authorList>
    </citation>
    <scope>NUCLEOTIDE SEQUENCE</scope>
    <source>
        <strain evidence="16">GH2-1</strain>
    </source>
</reference>
<dbReference type="InterPro" id="IPR015886">
    <property type="entry name" value="H2TH_FPG"/>
</dbReference>
<gene>
    <name evidence="16" type="primary">nei</name>
    <name evidence="16" type="ORF">OQ287_03825</name>
</gene>
<comment type="caution">
    <text evidence="16">The sequence shown here is derived from an EMBL/GenBank/DDBJ whole genome shotgun (WGS) entry which is preliminary data.</text>
</comment>
<dbReference type="PANTHER" id="PTHR42697:SF1">
    <property type="entry name" value="ENDONUCLEASE 8"/>
    <property type="match status" value="1"/>
</dbReference>
<evidence type="ECO:0000256" key="12">
    <source>
        <dbReference type="ARBA" id="ARBA00023295"/>
    </source>
</evidence>
<accession>A0AA42CX19</accession>
<evidence type="ECO:0000256" key="8">
    <source>
        <dbReference type="ARBA" id="ARBA00023125"/>
    </source>
</evidence>
<feature type="domain" description="Formamidopyrimidine-DNA glycosylase catalytic" evidence="15">
    <location>
        <begin position="2"/>
        <end position="150"/>
    </location>
</feature>
<evidence type="ECO:0000256" key="2">
    <source>
        <dbReference type="ARBA" id="ARBA00012720"/>
    </source>
</evidence>
<keyword evidence="4" id="KW-0227">DNA damage</keyword>
<keyword evidence="16" id="KW-0540">Nuclease</keyword>
<evidence type="ECO:0000256" key="5">
    <source>
        <dbReference type="ARBA" id="ARBA00022771"/>
    </source>
</evidence>
<dbReference type="NCBIfam" id="NF007763">
    <property type="entry name" value="PRK10445.1"/>
    <property type="match status" value="1"/>
</dbReference>
<organism evidence="16 17">
    <name type="scientific">Larsenimonas rhizosphaerae</name>
    <dbReference type="NCBI Taxonomy" id="2944682"/>
    <lineage>
        <taxon>Bacteria</taxon>
        <taxon>Pseudomonadati</taxon>
        <taxon>Pseudomonadota</taxon>
        <taxon>Gammaproteobacteria</taxon>
        <taxon>Oceanospirillales</taxon>
        <taxon>Halomonadaceae</taxon>
        <taxon>Larsenimonas</taxon>
    </lineage>
</organism>
<sequence>MPEGPEIRRVADRLNRVLAGRPLADVWFAFAELKPAEIQLLSHRVTHVDSWGKALLTHFDNGQVLYSHNQLYGRWRIERREQPLSSTRSLRAALATSTHVARLYSASSISLWDEHDLPTHPFLSRLGPDLLTHDVQTDALVERLTSRRFAGRQIGSLLLDQGLVAGIGNYLRSEILFYAGLREHWRPNELSTRAITRLADMMRQITVQAWREAGVTNTPEWRAPLQAQGFRRSVWRHAVFNRAGEPCFACGTLVEKRPCNSRRLYYCPHCQS</sequence>
<keyword evidence="6" id="KW-0378">Hydrolase</keyword>
<keyword evidence="9" id="KW-0234">DNA repair</keyword>
<keyword evidence="10 16" id="KW-0456">Lyase</keyword>
<keyword evidence="8" id="KW-0238">DNA-binding</keyword>
<dbReference type="RefSeq" id="WP_265895644.1">
    <property type="nucleotide sequence ID" value="NZ_JAPIVE010000001.1"/>
</dbReference>
<evidence type="ECO:0000313" key="16">
    <source>
        <dbReference type="EMBL" id="MCX2523358.1"/>
    </source>
</evidence>
<evidence type="ECO:0000256" key="9">
    <source>
        <dbReference type="ARBA" id="ARBA00023204"/>
    </source>
</evidence>
<dbReference type="Pfam" id="PF06831">
    <property type="entry name" value="H2TH"/>
    <property type="match status" value="1"/>
</dbReference>
<dbReference type="Pfam" id="PF01149">
    <property type="entry name" value="Fapy_DNA_glyco"/>
    <property type="match status" value="1"/>
</dbReference>
<keyword evidence="11" id="KW-0511">Multifunctional enzyme</keyword>
<dbReference type="SMART" id="SM01232">
    <property type="entry name" value="H2TH"/>
    <property type="match status" value="1"/>
</dbReference>
<dbReference type="InterPro" id="IPR000214">
    <property type="entry name" value="Znf_DNA_glyclase/AP_lyase"/>
</dbReference>
<evidence type="ECO:0000256" key="10">
    <source>
        <dbReference type="ARBA" id="ARBA00023239"/>
    </source>
</evidence>
<evidence type="ECO:0000313" key="17">
    <source>
        <dbReference type="Proteomes" id="UP001165678"/>
    </source>
</evidence>
<keyword evidence="17" id="KW-1185">Reference proteome</keyword>
<dbReference type="InterPro" id="IPR010979">
    <property type="entry name" value="Ribosomal_uS13-like_H2TH"/>
</dbReference>
<dbReference type="AlphaFoldDB" id="A0AA42CX19"/>
<proteinExistence type="inferred from homology"/>
<dbReference type="EC" id="4.2.99.18" evidence="2"/>
<dbReference type="GO" id="GO:0003684">
    <property type="term" value="F:damaged DNA binding"/>
    <property type="evidence" value="ECO:0007669"/>
    <property type="project" value="InterPro"/>
</dbReference>
<dbReference type="Gene3D" id="1.10.8.50">
    <property type="match status" value="1"/>
</dbReference>
<keyword evidence="3" id="KW-0479">Metal-binding</keyword>
<evidence type="ECO:0000256" key="4">
    <source>
        <dbReference type="ARBA" id="ARBA00022763"/>
    </source>
</evidence>
<keyword evidence="5 13" id="KW-0863">Zinc-finger</keyword>
<evidence type="ECO:0000259" key="14">
    <source>
        <dbReference type="PROSITE" id="PS51066"/>
    </source>
</evidence>
<name>A0AA42CX19_9GAMM</name>
<keyword evidence="7" id="KW-0862">Zinc</keyword>
<dbReference type="PANTHER" id="PTHR42697">
    <property type="entry name" value="ENDONUCLEASE 8"/>
    <property type="match status" value="1"/>
</dbReference>
<dbReference type="Gene3D" id="3.20.190.10">
    <property type="entry name" value="MutM-like, N-terminal"/>
    <property type="match status" value="1"/>
</dbReference>
<dbReference type="EMBL" id="JAPIVE010000001">
    <property type="protein sequence ID" value="MCX2523358.1"/>
    <property type="molecule type" value="Genomic_DNA"/>
</dbReference>
<keyword evidence="16" id="KW-0255">Endonuclease</keyword>
<dbReference type="GO" id="GO:0000703">
    <property type="term" value="F:oxidized pyrimidine nucleobase lesion DNA N-glycosylase activity"/>
    <property type="evidence" value="ECO:0007669"/>
    <property type="project" value="TreeGrafter"/>
</dbReference>
<comment type="similarity">
    <text evidence="1">Belongs to the FPG family.</text>
</comment>
<dbReference type="GO" id="GO:0006284">
    <property type="term" value="P:base-excision repair"/>
    <property type="evidence" value="ECO:0007669"/>
    <property type="project" value="InterPro"/>
</dbReference>
<protein>
    <recommendedName>
        <fullName evidence="2">DNA-(apurinic or apyrimidinic site) lyase</fullName>
        <ecNumber evidence="2">4.2.99.18</ecNumber>
    </recommendedName>
</protein>
<keyword evidence="12" id="KW-0326">Glycosidase</keyword>
<dbReference type="InterPro" id="IPR012319">
    <property type="entry name" value="FPG_cat"/>
</dbReference>
<evidence type="ECO:0000256" key="7">
    <source>
        <dbReference type="ARBA" id="ARBA00022833"/>
    </source>
</evidence>
<evidence type="ECO:0000256" key="1">
    <source>
        <dbReference type="ARBA" id="ARBA00009409"/>
    </source>
</evidence>
<evidence type="ECO:0000256" key="6">
    <source>
        <dbReference type="ARBA" id="ARBA00022801"/>
    </source>
</evidence>
<dbReference type="SUPFAM" id="SSF46946">
    <property type="entry name" value="S13-like H2TH domain"/>
    <property type="match status" value="1"/>
</dbReference>
<dbReference type="GO" id="GO:0008270">
    <property type="term" value="F:zinc ion binding"/>
    <property type="evidence" value="ECO:0007669"/>
    <property type="project" value="UniProtKB-KW"/>
</dbReference>
<evidence type="ECO:0000256" key="13">
    <source>
        <dbReference type="PROSITE-ProRule" id="PRU00391"/>
    </source>
</evidence>
<dbReference type="SUPFAM" id="SSF81624">
    <property type="entry name" value="N-terminal domain of MutM-like DNA repair proteins"/>
    <property type="match status" value="1"/>
</dbReference>
<dbReference type="SMART" id="SM00898">
    <property type="entry name" value="Fapy_DNA_glyco"/>
    <property type="match status" value="1"/>
</dbReference>